<dbReference type="OrthoDB" id="5089079at2759"/>
<feature type="compositionally biased region" description="Polar residues" evidence="1">
    <location>
        <begin position="102"/>
        <end position="120"/>
    </location>
</feature>
<gene>
    <name evidence="3" type="ORF">NW762_014419</name>
</gene>
<dbReference type="AlphaFoldDB" id="A0A9W8RLM3"/>
<sequence length="193" mass="19399">MLPSISFLSPIILGYLIHGVSGQITITNDSSGSKNCPGVLENGGNDDGYCCVGGELDLSTCEGWPICTGSSWEPKTVSCATMIPVTAKDYDARIESASSKYLQDTEATTTADSVPSATTISDSNDGGDDRSGATSSATSTAGSSTTADSTEAVSTAGTSSGASPTETDNASSIKMTNLAGGLVGTVLAIWMAI</sequence>
<keyword evidence="4" id="KW-1185">Reference proteome</keyword>
<dbReference type="EMBL" id="JAOQAZ010000050">
    <property type="protein sequence ID" value="KAJ4244564.1"/>
    <property type="molecule type" value="Genomic_DNA"/>
</dbReference>
<proteinExistence type="predicted"/>
<dbReference type="Proteomes" id="UP001152049">
    <property type="component" value="Unassembled WGS sequence"/>
</dbReference>
<evidence type="ECO:0008006" key="5">
    <source>
        <dbReference type="Google" id="ProtNLM"/>
    </source>
</evidence>
<accession>A0A9W8RLM3</accession>
<keyword evidence="2" id="KW-0732">Signal</keyword>
<feature type="compositionally biased region" description="Low complexity" evidence="1">
    <location>
        <begin position="132"/>
        <end position="167"/>
    </location>
</feature>
<evidence type="ECO:0000256" key="2">
    <source>
        <dbReference type="SAM" id="SignalP"/>
    </source>
</evidence>
<protein>
    <recommendedName>
        <fullName evidence="5">Extracellular membrane protein CFEM domain-containing protein</fullName>
    </recommendedName>
</protein>
<evidence type="ECO:0000256" key="1">
    <source>
        <dbReference type="SAM" id="MobiDB-lite"/>
    </source>
</evidence>
<organism evidence="3 4">
    <name type="scientific">Fusarium torreyae</name>
    <dbReference type="NCBI Taxonomy" id="1237075"/>
    <lineage>
        <taxon>Eukaryota</taxon>
        <taxon>Fungi</taxon>
        <taxon>Dikarya</taxon>
        <taxon>Ascomycota</taxon>
        <taxon>Pezizomycotina</taxon>
        <taxon>Sordariomycetes</taxon>
        <taxon>Hypocreomycetidae</taxon>
        <taxon>Hypocreales</taxon>
        <taxon>Nectriaceae</taxon>
        <taxon>Fusarium</taxon>
    </lineage>
</organism>
<reference evidence="3" key="1">
    <citation type="submission" date="2022-09" db="EMBL/GenBank/DDBJ databases">
        <title>Fusarium specimens isolated from Avocado Roots.</title>
        <authorList>
            <person name="Stajich J."/>
            <person name="Roper C."/>
            <person name="Heimlech-Rivalta G."/>
        </authorList>
    </citation>
    <scope>NUCLEOTIDE SEQUENCE</scope>
    <source>
        <strain evidence="3">CF00136</strain>
    </source>
</reference>
<evidence type="ECO:0000313" key="3">
    <source>
        <dbReference type="EMBL" id="KAJ4244564.1"/>
    </source>
</evidence>
<feature type="signal peptide" evidence="2">
    <location>
        <begin position="1"/>
        <end position="22"/>
    </location>
</feature>
<evidence type="ECO:0000313" key="4">
    <source>
        <dbReference type="Proteomes" id="UP001152049"/>
    </source>
</evidence>
<name>A0A9W8RLM3_9HYPO</name>
<feature type="region of interest" description="Disordered" evidence="1">
    <location>
        <begin position="102"/>
        <end position="170"/>
    </location>
</feature>
<feature type="chain" id="PRO_5040869877" description="Extracellular membrane protein CFEM domain-containing protein" evidence="2">
    <location>
        <begin position="23"/>
        <end position="193"/>
    </location>
</feature>
<comment type="caution">
    <text evidence="3">The sequence shown here is derived from an EMBL/GenBank/DDBJ whole genome shotgun (WGS) entry which is preliminary data.</text>
</comment>